<dbReference type="OrthoDB" id="2447751at2759"/>
<dbReference type="Proteomes" id="UP000439903">
    <property type="component" value="Unassembled WGS sequence"/>
</dbReference>
<sequence>MIQENAIQAKDVNLDRQSSDLSLEFDFVNMNIDDNSIECDNSESIESGLDEYDNTDEEINEMIFDALALSRAESKEISLAKNNNSQDRNTKSKINKHDKCIPSTLTEDSLLPSKKEAILVLQDLRISEGQLNSENSDNNKSDIENVENKRTSIINESNIGPGGVHFVFVNDPILESFVNKTLNDSILVEVNDSDKEIEEQENLVQKHKIN</sequence>
<dbReference type="EMBL" id="WTPW01001863">
    <property type="protein sequence ID" value="KAF0410413.1"/>
    <property type="molecule type" value="Genomic_DNA"/>
</dbReference>
<name>A0A8H4A4P6_GIGMA</name>
<accession>A0A8H4A4P6</accession>
<dbReference type="AlphaFoldDB" id="A0A8H4A4P6"/>
<comment type="caution">
    <text evidence="1">The sequence shown here is derived from an EMBL/GenBank/DDBJ whole genome shotgun (WGS) entry which is preliminary data.</text>
</comment>
<proteinExistence type="predicted"/>
<organism evidence="1 2">
    <name type="scientific">Gigaspora margarita</name>
    <dbReference type="NCBI Taxonomy" id="4874"/>
    <lineage>
        <taxon>Eukaryota</taxon>
        <taxon>Fungi</taxon>
        <taxon>Fungi incertae sedis</taxon>
        <taxon>Mucoromycota</taxon>
        <taxon>Glomeromycotina</taxon>
        <taxon>Glomeromycetes</taxon>
        <taxon>Diversisporales</taxon>
        <taxon>Gigasporaceae</taxon>
        <taxon>Gigaspora</taxon>
    </lineage>
</organism>
<evidence type="ECO:0000313" key="2">
    <source>
        <dbReference type="Proteomes" id="UP000439903"/>
    </source>
</evidence>
<keyword evidence="2" id="KW-1185">Reference proteome</keyword>
<protein>
    <submittedName>
        <fullName evidence="1">Uncharacterized protein</fullName>
    </submittedName>
</protein>
<reference evidence="1 2" key="1">
    <citation type="journal article" date="2019" name="Environ. Microbiol.">
        <title>At the nexus of three kingdoms: the genome of the mycorrhizal fungus Gigaspora margarita provides insights into plant, endobacterial and fungal interactions.</title>
        <authorList>
            <person name="Venice F."/>
            <person name="Ghignone S."/>
            <person name="Salvioli di Fossalunga A."/>
            <person name="Amselem J."/>
            <person name="Novero M."/>
            <person name="Xianan X."/>
            <person name="Sedzielewska Toro K."/>
            <person name="Morin E."/>
            <person name="Lipzen A."/>
            <person name="Grigoriev I.V."/>
            <person name="Henrissat B."/>
            <person name="Martin F.M."/>
            <person name="Bonfante P."/>
        </authorList>
    </citation>
    <scope>NUCLEOTIDE SEQUENCE [LARGE SCALE GENOMIC DNA]</scope>
    <source>
        <strain evidence="1 2">BEG34</strain>
    </source>
</reference>
<gene>
    <name evidence="1" type="ORF">F8M41_008275</name>
</gene>
<evidence type="ECO:0000313" key="1">
    <source>
        <dbReference type="EMBL" id="KAF0410413.1"/>
    </source>
</evidence>